<keyword evidence="4 5" id="KW-0539">Nucleus</keyword>
<name>A0ABP0F182_CLALP</name>
<dbReference type="InterPro" id="IPR001356">
    <property type="entry name" value="HD"/>
</dbReference>
<evidence type="ECO:0000256" key="2">
    <source>
        <dbReference type="ARBA" id="ARBA00023125"/>
    </source>
</evidence>
<dbReference type="InterPro" id="IPR017970">
    <property type="entry name" value="Homeobox_CS"/>
</dbReference>
<evidence type="ECO:0000256" key="6">
    <source>
        <dbReference type="RuleBase" id="RU000682"/>
    </source>
</evidence>
<feature type="region of interest" description="Disordered" evidence="7">
    <location>
        <begin position="253"/>
        <end position="290"/>
    </location>
</feature>
<protein>
    <recommendedName>
        <fullName evidence="8">Homeobox domain-containing protein</fullName>
    </recommendedName>
</protein>
<dbReference type="CDD" id="cd00086">
    <property type="entry name" value="homeodomain"/>
    <property type="match status" value="1"/>
</dbReference>
<feature type="compositionally biased region" description="Polar residues" evidence="7">
    <location>
        <begin position="495"/>
        <end position="505"/>
    </location>
</feature>
<dbReference type="PRINTS" id="PR00024">
    <property type="entry name" value="HOMEOBOX"/>
</dbReference>
<keyword evidence="10" id="KW-1185">Reference proteome</keyword>
<dbReference type="EMBL" id="CAWYQH010000001">
    <property type="protein sequence ID" value="CAK8671703.1"/>
    <property type="molecule type" value="Genomic_DNA"/>
</dbReference>
<dbReference type="SMART" id="SM00389">
    <property type="entry name" value="HOX"/>
    <property type="match status" value="1"/>
</dbReference>
<dbReference type="Gene3D" id="1.10.10.60">
    <property type="entry name" value="Homeodomain-like"/>
    <property type="match status" value="1"/>
</dbReference>
<dbReference type="PROSITE" id="PS50071">
    <property type="entry name" value="HOMEOBOX_2"/>
    <property type="match status" value="1"/>
</dbReference>
<dbReference type="Proteomes" id="UP001642483">
    <property type="component" value="Unassembled WGS sequence"/>
</dbReference>
<proteinExistence type="predicted"/>
<feature type="compositionally biased region" description="Basic and acidic residues" evidence="7">
    <location>
        <begin position="1"/>
        <end position="12"/>
    </location>
</feature>
<dbReference type="InterPro" id="IPR020479">
    <property type="entry name" value="HD_metazoa"/>
</dbReference>
<reference evidence="9 10" key="1">
    <citation type="submission" date="2024-02" db="EMBL/GenBank/DDBJ databases">
        <authorList>
            <person name="Daric V."/>
            <person name="Darras S."/>
        </authorList>
    </citation>
    <scope>NUCLEOTIDE SEQUENCE [LARGE SCALE GENOMIC DNA]</scope>
</reference>
<evidence type="ECO:0000313" key="9">
    <source>
        <dbReference type="EMBL" id="CAK8671703.1"/>
    </source>
</evidence>
<feature type="region of interest" description="Disordered" evidence="7">
    <location>
        <begin position="495"/>
        <end position="543"/>
    </location>
</feature>
<feature type="DNA-binding region" description="Homeobox" evidence="5">
    <location>
        <begin position="288"/>
        <end position="347"/>
    </location>
</feature>
<dbReference type="Pfam" id="PF00046">
    <property type="entry name" value="Homeodomain"/>
    <property type="match status" value="1"/>
</dbReference>
<evidence type="ECO:0000256" key="1">
    <source>
        <dbReference type="ARBA" id="ARBA00004123"/>
    </source>
</evidence>
<comment type="caution">
    <text evidence="9">The sequence shown here is derived from an EMBL/GenBank/DDBJ whole genome shotgun (WGS) entry which is preliminary data.</text>
</comment>
<feature type="compositionally biased region" description="Basic and acidic residues" evidence="7">
    <location>
        <begin position="56"/>
        <end position="71"/>
    </location>
</feature>
<dbReference type="SUPFAM" id="SSF46689">
    <property type="entry name" value="Homeodomain-like"/>
    <property type="match status" value="1"/>
</dbReference>
<dbReference type="InterPro" id="IPR009057">
    <property type="entry name" value="Homeodomain-like_sf"/>
</dbReference>
<evidence type="ECO:0000256" key="3">
    <source>
        <dbReference type="ARBA" id="ARBA00023155"/>
    </source>
</evidence>
<sequence length="643" mass="71593">MLAMENRVDIGKAEGFGRAAPCLEQGSKEDMLTGTASSKHVQSQWKDKIFSPARDLQQRETQSKESADRQPDPSIKFSAYQHGQSGSNAEMFRHLIPYFPPSIISGPQCQDLKGDQTASAPPLMVSSSGFYPHFKNSSDEDDARVMRSRFLNEEESKSEESSDDRDTLLAIKQENHKMASDANGNSEGERDESKTPVQQRAEGHFNISRIIEHRSNFSSTVVTKQSFTSSMCQKKTDYDDAAVDVVGFSSHGLEQIPMTSPTPSYEESFKRKHSCEKEGSYTPPGEVKKRPRTAFTPEQIKRLEGEFHRNKYLSVSKRMELSKALKLTETQIKIWFQNRRTKWKREYLSEWEVWAHQNYYAMNGLYGAAAAASALAAQTPMPGSHYSPSSAAAVVDRGYLGQPNPAIGPLKNTFLPHNPNVPFNPHPFAMLRGQIPPDHVTRSDLHGIDFPKQVHPTQMAYPRFLSPIPQLQGSFNPTLQPLFYYMPAISEQPCSISQRSTSSPRPVSHTPPSADRTPDTSPPVVTSPVMMSSSPTEQRKADVKQQTLSQVVDKPNFDMTAFANPVYPRHPLSFNGSFHAPSHRILPNLVNGAFFRPCGFSGSLNPAGCPVQTRPLNHPAPTNLFGSLNTPIRMSVSPSSLRR</sequence>
<gene>
    <name evidence="9" type="ORF">CVLEPA_LOCUS747</name>
</gene>
<evidence type="ECO:0000256" key="5">
    <source>
        <dbReference type="PROSITE-ProRule" id="PRU00108"/>
    </source>
</evidence>
<feature type="compositionally biased region" description="Polar residues" evidence="7">
    <location>
        <begin position="34"/>
        <end position="44"/>
    </location>
</feature>
<dbReference type="PANTHER" id="PTHR24339">
    <property type="entry name" value="HOMEOBOX PROTEIN EMX-RELATED"/>
    <property type="match status" value="1"/>
</dbReference>
<keyword evidence="3 5" id="KW-0371">Homeobox</keyword>
<comment type="subcellular location">
    <subcellularLocation>
        <location evidence="1 5 6">Nucleus</location>
    </subcellularLocation>
</comment>
<dbReference type="PROSITE" id="PS00027">
    <property type="entry name" value="HOMEOBOX_1"/>
    <property type="match status" value="1"/>
</dbReference>
<feature type="region of interest" description="Disordered" evidence="7">
    <location>
        <begin position="1"/>
        <end position="75"/>
    </location>
</feature>
<evidence type="ECO:0000256" key="7">
    <source>
        <dbReference type="SAM" id="MobiDB-lite"/>
    </source>
</evidence>
<feature type="domain" description="Homeobox" evidence="8">
    <location>
        <begin position="286"/>
        <end position="346"/>
    </location>
</feature>
<dbReference type="PANTHER" id="PTHR24339:SF30">
    <property type="entry name" value="LATERAL MUSCLES SCARCER, ISOFORM B"/>
    <property type="match status" value="1"/>
</dbReference>
<organism evidence="9 10">
    <name type="scientific">Clavelina lepadiformis</name>
    <name type="common">Light-bulb sea squirt</name>
    <name type="synonym">Ascidia lepadiformis</name>
    <dbReference type="NCBI Taxonomy" id="159417"/>
    <lineage>
        <taxon>Eukaryota</taxon>
        <taxon>Metazoa</taxon>
        <taxon>Chordata</taxon>
        <taxon>Tunicata</taxon>
        <taxon>Ascidiacea</taxon>
        <taxon>Aplousobranchia</taxon>
        <taxon>Clavelinidae</taxon>
        <taxon>Clavelina</taxon>
    </lineage>
</organism>
<evidence type="ECO:0000313" key="10">
    <source>
        <dbReference type="Proteomes" id="UP001642483"/>
    </source>
</evidence>
<accession>A0ABP0F182</accession>
<feature type="compositionally biased region" description="Low complexity" evidence="7">
    <location>
        <begin position="522"/>
        <end position="536"/>
    </location>
</feature>
<keyword evidence="2 5" id="KW-0238">DNA-binding</keyword>
<evidence type="ECO:0000256" key="4">
    <source>
        <dbReference type="ARBA" id="ARBA00023242"/>
    </source>
</evidence>
<dbReference type="InterPro" id="IPR050877">
    <property type="entry name" value="EMX-VAX-Noto_Homeobox_TFs"/>
</dbReference>
<evidence type="ECO:0000259" key="8">
    <source>
        <dbReference type="PROSITE" id="PS50071"/>
    </source>
</evidence>
<feature type="region of interest" description="Disordered" evidence="7">
    <location>
        <begin position="175"/>
        <end position="199"/>
    </location>
</feature>